<gene>
    <name evidence="1" type="ORF">Poly30_47000</name>
</gene>
<dbReference type="AlphaFoldDB" id="A0A518EYI4"/>
<dbReference type="Gene3D" id="3.40.30.10">
    <property type="entry name" value="Glutaredoxin"/>
    <property type="match status" value="1"/>
</dbReference>
<evidence type="ECO:0008006" key="3">
    <source>
        <dbReference type="Google" id="ProtNLM"/>
    </source>
</evidence>
<dbReference type="Pfam" id="PF14595">
    <property type="entry name" value="Thioredoxin_9"/>
    <property type="match status" value="1"/>
</dbReference>
<accession>A0A518EYI4</accession>
<reference evidence="1 2" key="1">
    <citation type="submission" date="2019-02" db="EMBL/GenBank/DDBJ databases">
        <title>Deep-cultivation of Planctomycetes and their phenomic and genomic characterization uncovers novel biology.</title>
        <authorList>
            <person name="Wiegand S."/>
            <person name="Jogler M."/>
            <person name="Boedeker C."/>
            <person name="Pinto D."/>
            <person name="Vollmers J."/>
            <person name="Rivas-Marin E."/>
            <person name="Kohn T."/>
            <person name="Peeters S.H."/>
            <person name="Heuer A."/>
            <person name="Rast P."/>
            <person name="Oberbeckmann S."/>
            <person name="Bunk B."/>
            <person name="Jeske O."/>
            <person name="Meyerdierks A."/>
            <person name="Storesund J.E."/>
            <person name="Kallscheuer N."/>
            <person name="Luecker S."/>
            <person name="Lage O.M."/>
            <person name="Pohl T."/>
            <person name="Merkel B.J."/>
            <person name="Hornburger P."/>
            <person name="Mueller R.-W."/>
            <person name="Bruemmer F."/>
            <person name="Labrenz M."/>
            <person name="Spormann A.M."/>
            <person name="Op den Camp H."/>
            <person name="Overmann J."/>
            <person name="Amann R."/>
            <person name="Jetten M.S.M."/>
            <person name="Mascher T."/>
            <person name="Medema M.H."/>
            <person name="Devos D.P."/>
            <person name="Kaster A.-K."/>
            <person name="Ovreas L."/>
            <person name="Rohde M."/>
            <person name="Galperin M.Y."/>
            <person name="Jogler C."/>
        </authorList>
    </citation>
    <scope>NUCLEOTIDE SEQUENCE [LARGE SCALE GENOMIC DNA]</scope>
    <source>
        <strain evidence="1 2">Poly30</strain>
    </source>
</reference>
<keyword evidence="2" id="KW-1185">Reference proteome</keyword>
<dbReference type="EMBL" id="CP036434">
    <property type="protein sequence ID" value="QDV09143.1"/>
    <property type="molecule type" value="Genomic_DNA"/>
</dbReference>
<organism evidence="1 2">
    <name type="scientific">Saltatorellus ferox</name>
    <dbReference type="NCBI Taxonomy" id="2528018"/>
    <lineage>
        <taxon>Bacteria</taxon>
        <taxon>Pseudomonadati</taxon>
        <taxon>Planctomycetota</taxon>
        <taxon>Planctomycetia</taxon>
        <taxon>Planctomycetia incertae sedis</taxon>
        <taxon>Saltatorellus</taxon>
    </lineage>
</organism>
<dbReference type="Proteomes" id="UP000320390">
    <property type="component" value="Chromosome"/>
</dbReference>
<dbReference type="InterPro" id="IPR036249">
    <property type="entry name" value="Thioredoxin-like_sf"/>
</dbReference>
<sequence>MSQVETNARYFDRFWPATSSWTEFLGGVKDKADLWSSYAGRARLHADELARLAALPGARKIMILTEDWCGDAIRSTPTIAAMAGTREDLEVRVLDVEAEPSALDSRLTRGARAVPIAIVFDGEGNELGQWGPRPAPLQAALRAKILAEGPPTPETKGEFYAPIMAWYAKDRGRTVAQEMLMILERGPSGA</sequence>
<dbReference type="SUPFAM" id="SSF52833">
    <property type="entry name" value="Thioredoxin-like"/>
    <property type="match status" value="1"/>
</dbReference>
<evidence type="ECO:0000313" key="2">
    <source>
        <dbReference type="Proteomes" id="UP000320390"/>
    </source>
</evidence>
<name>A0A518EYI4_9BACT</name>
<protein>
    <recommendedName>
        <fullName evidence="3">Thioredoxin</fullName>
    </recommendedName>
</protein>
<evidence type="ECO:0000313" key="1">
    <source>
        <dbReference type="EMBL" id="QDV09143.1"/>
    </source>
</evidence>
<dbReference type="RefSeq" id="WP_419190537.1">
    <property type="nucleotide sequence ID" value="NZ_CP036434.1"/>
</dbReference>
<proteinExistence type="predicted"/>